<comment type="caution">
    <text evidence="3">The sequence shown here is derived from an EMBL/GenBank/DDBJ whole genome shotgun (WGS) entry which is preliminary data.</text>
</comment>
<gene>
    <name evidence="3" type="ORF">ENSA5_18630</name>
</gene>
<feature type="compositionally biased region" description="Gly residues" evidence="1">
    <location>
        <begin position="32"/>
        <end position="43"/>
    </location>
</feature>
<feature type="region of interest" description="Disordered" evidence="1">
    <location>
        <begin position="29"/>
        <end position="57"/>
    </location>
</feature>
<feature type="compositionally biased region" description="Acidic residues" evidence="1">
    <location>
        <begin position="44"/>
        <end position="57"/>
    </location>
</feature>
<evidence type="ECO:0008006" key="5">
    <source>
        <dbReference type="Google" id="ProtNLM"/>
    </source>
</evidence>
<evidence type="ECO:0000313" key="4">
    <source>
        <dbReference type="Proteomes" id="UP000237968"/>
    </source>
</evidence>
<keyword evidence="4" id="KW-1185">Reference proteome</keyword>
<protein>
    <recommendedName>
        <fullName evidence="5">Secreted protein</fullName>
    </recommendedName>
</protein>
<dbReference type="Proteomes" id="UP000237968">
    <property type="component" value="Unassembled WGS sequence"/>
</dbReference>
<dbReference type="EMBL" id="PVNK01000108">
    <property type="protein sequence ID" value="PRQ02924.1"/>
    <property type="molecule type" value="Genomic_DNA"/>
</dbReference>
<feature type="chain" id="PRO_5015513023" description="Secreted protein" evidence="2">
    <location>
        <begin position="28"/>
        <end position="172"/>
    </location>
</feature>
<dbReference type="RefSeq" id="WP_106391307.1">
    <property type="nucleotide sequence ID" value="NZ_PVNK01000108.1"/>
</dbReference>
<feature type="signal peptide" evidence="2">
    <location>
        <begin position="1"/>
        <end position="27"/>
    </location>
</feature>
<sequence>MSTPAPLRSRLGLATLLGVLACLGASACDQRSGGGTVAPGGDGIDSELQPEGEFEGESIDELSLRLDRLVEQQDQKVSASDKDPAKCEELCELSRAICEVKAKMCEIADERVADDEYQDLCRVAKQRCEQASRSCVRCVRHHQRTGQSGGIKSGGREPEPASCEGQPASVED</sequence>
<dbReference type="OrthoDB" id="5515624at2"/>
<keyword evidence="2" id="KW-0732">Signal</keyword>
<feature type="region of interest" description="Disordered" evidence="1">
    <location>
        <begin position="140"/>
        <end position="172"/>
    </location>
</feature>
<evidence type="ECO:0000256" key="2">
    <source>
        <dbReference type="SAM" id="SignalP"/>
    </source>
</evidence>
<dbReference type="AlphaFoldDB" id="A0A2S9YCT3"/>
<accession>A0A2S9YCT3</accession>
<organism evidence="3 4">
    <name type="scientific">Enhygromyxa salina</name>
    <dbReference type="NCBI Taxonomy" id="215803"/>
    <lineage>
        <taxon>Bacteria</taxon>
        <taxon>Pseudomonadati</taxon>
        <taxon>Myxococcota</taxon>
        <taxon>Polyangia</taxon>
        <taxon>Nannocystales</taxon>
        <taxon>Nannocystaceae</taxon>
        <taxon>Enhygromyxa</taxon>
    </lineage>
</organism>
<proteinExistence type="predicted"/>
<evidence type="ECO:0000256" key="1">
    <source>
        <dbReference type="SAM" id="MobiDB-lite"/>
    </source>
</evidence>
<name>A0A2S9YCT3_9BACT</name>
<reference evidence="3 4" key="1">
    <citation type="submission" date="2018-03" db="EMBL/GenBank/DDBJ databases">
        <title>Draft Genome Sequences of the Obligatory Marine Myxobacteria Enhygromyxa salina SWB005.</title>
        <authorList>
            <person name="Poehlein A."/>
            <person name="Moghaddam J.A."/>
            <person name="Harms H."/>
            <person name="Alanjari M."/>
            <person name="Koenig G.M."/>
            <person name="Daniel R."/>
            <person name="Schaeberle T.F."/>
        </authorList>
    </citation>
    <scope>NUCLEOTIDE SEQUENCE [LARGE SCALE GENOMIC DNA]</scope>
    <source>
        <strain evidence="3 4">SWB005</strain>
    </source>
</reference>
<evidence type="ECO:0000313" key="3">
    <source>
        <dbReference type="EMBL" id="PRQ02924.1"/>
    </source>
</evidence>